<dbReference type="Gene3D" id="1.10.1740.10">
    <property type="match status" value="1"/>
</dbReference>
<dbReference type="PANTHER" id="PTHR10357">
    <property type="entry name" value="ALPHA-AMYLASE FAMILY MEMBER"/>
    <property type="match status" value="1"/>
</dbReference>
<dbReference type="Gene3D" id="3.20.20.80">
    <property type="entry name" value="Glycosidases"/>
    <property type="match status" value="1"/>
</dbReference>
<dbReference type="Gene3D" id="3.90.400.10">
    <property type="entry name" value="Oligo-1,6-glucosidase, Domain 2"/>
    <property type="match status" value="1"/>
</dbReference>
<dbReference type="InterPro" id="IPR006047">
    <property type="entry name" value="GH13_cat_dom"/>
</dbReference>
<evidence type="ECO:0000259" key="1">
    <source>
        <dbReference type="SMART" id="SM00642"/>
    </source>
</evidence>
<dbReference type="SUPFAM" id="SSF51445">
    <property type="entry name" value="(Trans)glycosidases"/>
    <property type="match status" value="1"/>
</dbReference>
<dbReference type="PANTHER" id="PTHR10357:SF213">
    <property type="entry name" value="ALPHA AMYLASE CATALYTIC REGION"/>
    <property type="match status" value="1"/>
</dbReference>
<organism evidence="2 3">
    <name type="scientific">Pseudonocardia charpentierae</name>
    <dbReference type="NCBI Taxonomy" id="3075545"/>
    <lineage>
        <taxon>Bacteria</taxon>
        <taxon>Bacillati</taxon>
        <taxon>Actinomycetota</taxon>
        <taxon>Actinomycetes</taxon>
        <taxon>Pseudonocardiales</taxon>
        <taxon>Pseudonocardiaceae</taxon>
        <taxon>Pseudonocardia</taxon>
    </lineage>
</organism>
<sequence>MITLRSDSERRRRAEAALQRLRPVVADEAERALGRADAVGFLARLDLWFLDLHGPIEALYGDDEDDGLVGRLVRLALAAAVARPTELRETDRRREVEPRWYQEPRTLGYVAYTERFCGTLDALPKRLDYLAELGVSYLHLMPLLKPRPGENDGGYAVMDYRAVDPRVGTMDDLEAAARALRERGMSLCVDLVLNHTAREHAWARAWLAGDPEYADFYFAFPDRNMPDAYEATISDVFPDRAPGSFTWVGTANGGRGAWVWTTFFGFQWDLNYGNRDVFAAVLDTVLWLANRGIEIFRMDAVPFMWKRLGTSCMNQPEVHDLMQALHALVKLAAPATIFKAEAIVSPEDLVPYLGGHARYRPECELAYHNQLMVMLWSSLATKDARLAVQSLRRMATIPVDTAWATYVRCHDDIGWAVSDTDAWAVGWSPFAHRRFLNDFYSGAYPGTHARGALFQDNPETGDARISGSCAALCGISEARERGDAAALEAGIRRLALLHAVTFSWGGVPLLYMGDELALDNDTTYLDDPALAQDNRWMHRPWFDADAAARRDDPASVEGRVFAWIQRLAQARRELPALHAAGESELLAVDDPHVLAWRRRHPRSGHFVGLVNFAEHPVSVDVRAFEGLGELETVLSADDDLQLRDGRAQLPGLGFVWLAEA</sequence>
<dbReference type="SMART" id="SM00642">
    <property type="entry name" value="Aamy"/>
    <property type="match status" value="1"/>
</dbReference>
<dbReference type="RefSeq" id="WP_311558461.1">
    <property type="nucleotide sequence ID" value="NZ_JAVREJ010000015.1"/>
</dbReference>
<reference evidence="3" key="1">
    <citation type="submission" date="2023-07" db="EMBL/GenBank/DDBJ databases">
        <title>30 novel species of actinomycetes from the DSMZ collection.</title>
        <authorList>
            <person name="Nouioui I."/>
        </authorList>
    </citation>
    <scope>NUCLEOTIDE SEQUENCE [LARGE SCALE GENOMIC DNA]</scope>
    <source>
        <strain evidence="3">DSM 45834</strain>
    </source>
</reference>
<dbReference type="Gene3D" id="2.60.40.1180">
    <property type="entry name" value="Golgi alpha-mannosidase II"/>
    <property type="match status" value="1"/>
</dbReference>
<protein>
    <submittedName>
        <fullName evidence="2">Amylosucrase</fullName>
    </submittedName>
</protein>
<dbReference type="Proteomes" id="UP001183202">
    <property type="component" value="Unassembled WGS sequence"/>
</dbReference>
<name>A0ABU2NDZ6_9PSEU</name>
<feature type="domain" description="Glycosyl hydrolase family 13 catalytic" evidence="1">
    <location>
        <begin position="110"/>
        <end position="571"/>
    </location>
</feature>
<evidence type="ECO:0000313" key="2">
    <source>
        <dbReference type="EMBL" id="MDT0351961.1"/>
    </source>
</evidence>
<evidence type="ECO:0000313" key="3">
    <source>
        <dbReference type="Proteomes" id="UP001183202"/>
    </source>
</evidence>
<dbReference type="EMBL" id="JAVREJ010000015">
    <property type="protein sequence ID" value="MDT0351961.1"/>
    <property type="molecule type" value="Genomic_DNA"/>
</dbReference>
<dbReference type="InterPro" id="IPR013780">
    <property type="entry name" value="Glyco_hydro_b"/>
</dbReference>
<accession>A0ABU2NDZ6</accession>
<dbReference type="InterPro" id="IPR045857">
    <property type="entry name" value="O16G_dom_2"/>
</dbReference>
<proteinExistence type="predicted"/>
<dbReference type="InterPro" id="IPR017853">
    <property type="entry name" value="GH"/>
</dbReference>
<comment type="caution">
    <text evidence="2">The sequence shown here is derived from an EMBL/GenBank/DDBJ whole genome shotgun (WGS) entry which is preliminary data.</text>
</comment>
<gene>
    <name evidence="2" type="ORF">RM445_20750</name>
</gene>
<dbReference type="CDD" id="cd11324">
    <property type="entry name" value="AmyAc_Amylosucrase"/>
    <property type="match status" value="1"/>
</dbReference>
<keyword evidence="3" id="KW-1185">Reference proteome</keyword>
<dbReference type="Pfam" id="PF00128">
    <property type="entry name" value="Alpha-amylase"/>
    <property type="match status" value="1"/>
</dbReference>
<dbReference type="InterPro" id="IPR044077">
    <property type="entry name" value="Amylosucrase"/>
</dbReference>